<comment type="caution">
    <text evidence="1">The sequence shown here is derived from an EMBL/GenBank/DDBJ whole genome shotgun (WGS) entry which is preliminary data.</text>
</comment>
<name>A0ABR2GD24_9ROSI</name>
<accession>A0ABR2GD24</accession>
<gene>
    <name evidence="1" type="ORF">V6N12_050604</name>
</gene>
<reference evidence="1 2" key="1">
    <citation type="journal article" date="2024" name="G3 (Bethesda)">
        <title>Genome assembly of Hibiscus sabdariffa L. provides insights into metabolisms of medicinal natural products.</title>
        <authorList>
            <person name="Kim T."/>
        </authorList>
    </citation>
    <scope>NUCLEOTIDE SEQUENCE [LARGE SCALE GENOMIC DNA]</scope>
    <source>
        <strain evidence="1">TK-2024</strain>
        <tissue evidence="1">Old leaves</tissue>
    </source>
</reference>
<evidence type="ECO:0000313" key="1">
    <source>
        <dbReference type="EMBL" id="KAK8600753.1"/>
    </source>
</evidence>
<protein>
    <submittedName>
        <fullName evidence="1">Uncharacterized protein</fullName>
    </submittedName>
</protein>
<sequence length="117" mass="13119">MNFQKARNDKQKDACIPDELVVSNVRTRDIDLKHSGQCTSENSKEAECLVPVDEDDRTNAPTDLQHEQVNEEPGSIMNIQKLGNALERDLSLPRSATASKFKVLRLLHSNPSRVLHA</sequence>
<proteinExistence type="predicted"/>
<evidence type="ECO:0000313" key="2">
    <source>
        <dbReference type="Proteomes" id="UP001472677"/>
    </source>
</evidence>
<dbReference type="EMBL" id="JBBPBM010000001">
    <property type="protein sequence ID" value="KAK8600753.1"/>
    <property type="molecule type" value="Genomic_DNA"/>
</dbReference>
<organism evidence="1 2">
    <name type="scientific">Hibiscus sabdariffa</name>
    <name type="common">roselle</name>
    <dbReference type="NCBI Taxonomy" id="183260"/>
    <lineage>
        <taxon>Eukaryota</taxon>
        <taxon>Viridiplantae</taxon>
        <taxon>Streptophyta</taxon>
        <taxon>Embryophyta</taxon>
        <taxon>Tracheophyta</taxon>
        <taxon>Spermatophyta</taxon>
        <taxon>Magnoliopsida</taxon>
        <taxon>eudicotyledons</taxon>
        <taxon>Gunneridae</taxon>
        <taxon>Pentapetalae</taxon>
        <taxon>rosids</taxon>
        <taxon>malvids</taxon>
        <taxon>Malvales</taxon>
        <taxon>Malvaceae</taxon>
        <taxon>Malvoideae</taxon>
        <taxon>Hibiscus</taxon>
    </lineage>
</organism>
<dbReference type="Proteomes" id="UP001472677">
    <property type="component" value="Unassembled WGS sequence"/>
</dbReference>
<keyword evidence="2" id="KW-1185">Reference proteome</keyword>